<proteinExistence type="inferred from homology"/>
<dbReference type="InterPro" id="IPR010065">
    <property type="entry name" value="AA_ABC_transptr_permease_3TM"/>
</dbReference>
<dbReference type="Gene3D" id="1.10.3720.10">
    <property type="entry name" value="MetI-like"/>
    <property type="match status" value="1"/>
</dbReference>
<dbReference type="SUPFAM" id="SSF161098">
    <property type="entry name" value="MetI-like"/>
    <property type="match status" value="1"/>
</dbReference>
<evidence type="ECO:0000256" key="5">
    <source>
        <dbReference type="ARBA" id="ARBA00022692"/>
    </source>
</evidence>
<keyword evidence="6" id="KW-0029">Amino-acid transport</keyword>
<dbReference type="PANTHER" id="PTHR30614">
    <property type="entry name" value="MEMBRANE COMPONENT OF AMINO ACID ABC TRANSPORTER"/>
    <property type="match status" value="1"/>
</dbReference>
<evidence type="ECO:0000256" key="4">
    <source>
        <dbReference type="ARBA" id="ARBA00022475"/>
    </source>
</evidence>
<keyword evidence="7 9" id="KW-1133">Transmembrane helix</keyword>
<dbReference type="GO" id="GO:0006865">
    <property type="term" value="P:amino acid transport"/>
    <property type="evidence" value="ECO:0007669"/>
    <property type="project" value="UniProtKB-KW"/>
</dbReference>
<organism evidence="11 12">
    <name type="scientific">Isachenkonia alkalipeptolytica</name>
    <dbReference type="NCBI Taxonomy" id="2565777"/>
    <lineage>
        <taxon>Bacteria</taxon>
        <taxon>Bacillati</taxon>
        <taxon>Bacillota</taxon>
        <taxon>Clostridia</taxon>
        <taxon>Eubacteriales</taxon>
        <taxon>Clostridiaceae</taxon>
        <taxon>Isachenkonia</taxon>
    </lineage>
</organism>
<feature type="domain" description="ABC transmembrane type-1" evidence="10">
    <location>
        <begin position="19"/>
        <end position="207"/>
    </location>
</feature>
<dbReference type="InterPro" id="IPR035906">
    <property type="entry name" value="MetI-like_sf"/>
</dbReference>
<dbReference type="AlphaFoldDB" id="A0AA44BDT4"/>
<evidence type="ECO:0000256" key="2">
    <source>
        <dbReference type="ARBA" id="ARBA00010072"/>
    </source>
</evidence>
<keyword evidence="12" id="KW-1185">Reference proteome</keyword>
<dbReference type="FunFam" id="1.10.3720.10:FF:000033">
    <property type="entry name" value="Polar amino acid ABC transporter permease"/>
    <property type="match status" value="1"/>
</dbReference>
<dbReference type="PROSITE" id="PS50928">
    <property type="entry name" value="ABC_TM1"/>
    <property type="match status" value="1"/>
</dbReference>
<keyword evidence="4" id="KW-1003">Cell membrane</keyword>
<evidence type="ECO:0000259" key="10">
    <source>
        <dbReference type="PROSITE" id="PS50928"/>
    </source>
</evidence>
<dbReference type="Proteomes" id="UP000449710">
    <property type="component" value="Unassembled WGS sequence"/>
</dbReference>
<comment type="caution">
    <text evidence="11">The sequence shown here is derived from an EMBL/GenBank/DDBJ whole genome shotgun (WGS) entry which is preliminary data.</text>
</comment>
<comment type="similarity">
    <text evidence="2">Belongs to the binding-protein-dependent transport system permease family. HisMQ subfamily.</text>
</comment>
<dbReference type="InterPro" id="IPR000515">
    <property type="entry name" value="MetI-like"/>
</dbReference>
<evidence type="ECO:0000256" key="9">
    <source>
        <dbReference type="RuleBase" id="RU363032"/>
    </source>
</evidence>
<sequence length="219" mass="24509">MQEFFEVVFIYIPRFIPGVMMTLQLSVLSIVLGTVFGLTATLFKMTKIKPLEKVIDVYISIVRGTPLLLQLIFIFNALPEIGITFSPFISAAIGLAFHSGAYISEIFRGAIESIDGGQREAAISLGMNKWQAMKRITLPQAFKRSVPSLGNQFIIAIKDSSLASAITITETLMLTRQFVAATFNPWPIFFVAGLYYMLITTILSKALLRLEKRLKVYER</sequence>
<keyword evidence="3 9" id="KW-0813">Transport</keyword>
<keyword evidence="8 9" id="KW-0472">Membrane</keyword>
<dbReference type="PANTHER" id="PTHR30614:SF20">
    <property type="entry name" value="GLUTAMINE TRANSPORT SYSTEM PERMEASE PROTEIN GLNP"/>
    <property type="match status" value="1"/>
</dbReference>
<dbReference type="GO" id="GO:0043190">
    <property type="term" value="C:ATP-binding cassette (ABC) transporter complex"/>
    <property type="evidence" value="ECO:0007669"/>
    <property type="project" value="InterPro"/>
</dbReference>
<dbReference type="CDD" id="cd06261">
    <property type="entry name" value="TM_PBP2"/>
    <property type="match status" value="1"/>
</dbReference>
<feature type="transmembrane region" description="Helical" evidence="9">
    <location>
        <begin position="20"/>
        <end position="43"/>
    </location>
</feature>
<evidence type="ECO:0000256" key="8">
    <source>
        <dbReference type="ARBA" id="ARBA00023136"/>
    </source>
</evidence>
<evidence type="ECO:0000256" key="7">
    <source>
        <dbReference type="ARBA" id="ARBA00022989"/>
    </source>
</evidence>
<evidence type="ECO:0000256" key="1">
    <source>
        <dbReference type="ARBA" id="ARBA00004651"/>
    </source>
</evidence>
<name>A0AA44BDT4_9CLOT</name>
<evidence type="ECO:0000256" key="6">
    <source>
        <dbReference type="ARBA" id="ARBA00022970"/>
    </source>
</evidence>
<feature type="transmembrane region" description="Helical" evidence="9">
    <location>
        <begin position="186"/>
        <end position="208"/>
    </location>
</feature>
<evidence type="ECO:0000313" key="11">
    <source>
        <dbReference type="EMBL" id="NBG88273.1"/>
    </source>
</evidence>
<dbReference type="EMBL" id="SUMG01000007">
    <property type="protein sequence ID" value="NBG88273.1"/>
    <property type="molecule type" value="Genomic_DNA"/>
</dbReference>
<accession>A0AA44BDT4</accession>
<protein>
    <submittedName>
        <fullName evidence="11">Amino acid ABC transporter permease</fullName>
    </submittedName>
</protein>
<comment type="subcellular location">
    <subcellularLocation>
        <location evidence="1 9">Cell membrane</location>
        <topology evidence="1 9">Multi-pass membrane protein</topology>
    </subcellularLocation>
</comment>
<reference evidence="11 12" key="1">
    <citation type="submission" date="2019-04" db="EMBL/GenBank/DDBJ databases">
        <title>Isachenkonia alkalipeptolytica gen. nov. sp. nov. a new anaerobic, alkiliphilic organothrophic bacterium capable to reduce synthesized ferrihydrite isolated from a soda lake.</title>
        <authorList>
            <person name="Toshchakov S.V."/>
            <person name="Zavarzina D.G."/>
            <person name="Zhilina T.N."/>
            <person name="Kostrikina N.A."/>
            <person name="Kublanov I.V."/>
        </authorList>
    </citation>
    <scope>NUCLEOTIDE SEQUENCE [LARGE SCALE GENOMIC DNA]</scope>
    <source>
        <strain evidence="11 12">Z-1701</strain>
    </source>
</reference>
<dbReference type="InterPro" id="IPR043429">
    <property type="entry name" value="ArtM/GltK/GlnP/TcyL/YhdX-like"/>
</dbReference>
<dbReference type="Pfam" id="PF00528">
    <property type="entry name" value="BPD_transp_1"/>
    <property type="match status" value="1"/>
</dbReference>
<keyword evidence="5 9" id="KW-0812">Transmembrane</keyword>
<evidence type="ECO:0000256" key="3">
    <source>
        <dbReference type="ARBA" id="ARBA00022448"/>
    </source>
</evidence>
<gene>
    <name evidence="11" type="ORF">ISALK_07140</name>
</gene>
<dbReference type="NCBIfam" id="TIGR01726">
    <property type="entry name" value="HEQRo_perm_3TM"/>
    <property type="match status" value="1"/>
</dbReference>
<evidence type="ECO:0000313" key="12">
    <source>
        <dbReference type="Proteomes" id="UP000449710"/>
    </source>
</evidence>
<dbReference type="GO" id="GO:0022857">
    <property type="term" value="F:transmembrane transporter activity"/>
    <property type="evidence" value="ECO:0007669"/>
    <property type="project" value="InterPro"/>
</dbReference>